<comment type="caution">
    <text evidence="1">The sequence shown here is derived from an EMBL/GenBank/DDBJ whole genome shotgun (WGS) entry which is preliminary data.</text>
</comment>
<dbReference type="InterPro" id="IPR041601">
    <property type="entry name" value="FRP"/>
</dbReference>
<reference evidence="1 2" key="1">
    <citation type="submission" date="2023-03" db="EMBL/GenBank/DDBJ databases">
        <title>WGS of Methanotrichaceae archaeon Mx.</title>
        <authorList>
            <person name="Sorokin D.Y."/>
            <person name="Merkel A.Y."/>
        </authorList>
    </citation>
    <scope>NUCLEOTIDE SEQUENCE [LARGE SCALE GENOMIC DNA]</scope>
    <source>
        <strain evidence="1 2">Mx</strain>
    </source>
</reference>
<sequence length="78" mass="9222">MVAEIDEPTGLWLLSDHLMNKRNDINEKYDYRYSVLPIVFARLIEEGWMDGWMEYEDLAGISGEKLEPIRQFTGDKLR</sequence>
<protein>
    <submittedName>
        <fullName evidence="1">Uncharacterized protein</fullName>
    </submittedName>
</protein>
<dbReference type="EMBL" id="JARFPK010000005">
    <property type="protein sequence ID" value="MDF0589925.1"/>
    <property type="molecule type" value="Genomic_DNA"/>
</dbReference>
<evidence type="ECO:0000313" key="1">
    <source>
        <dbReference type="EMBL" id="MDF0589925.1"/>
    </source>
</evidence>
<dbReference type="RefSeq" id="WP_316965685.1">
    <property type="nucleotide sequence ID" value="NZ_JARFPK010000005.1"/>
</dbReference>
<name>A0ABT5X5G7_9EURY</name>
<dbReference type="InterPro" id="IPR053747">
    <property type="entry name" value="Fluoresc_Recovery_Reg"/>
</dbReference>
<accession>A0ABT5X5G7</accession>
<organism evidence="1 2">
    <name type="scientific">Candidatus Methanocrinis natronophilus</name>
    <dbReference type="NCBI Taxonomy" id="3033396"/>
    <lineage>
        <taxon>Archaea</taxon>
        <taxon>Methanobacteriati</taxon>
        <taxon>Methanobacteriota</taxon>
        <taxon>Stenosarchaea group</taxon>
        <taxon>Methanomicrobia</taxon>
        <taxon>Methanotrichales</taxon>
        <taxon>Methanotrichaceae</taxon>
        <taxon>Methanocrinis</taxon>
    </lineage>
</organism>
<dbReference type="Proteomes" id="UP001220010">
    <property type="component" value="Unassembled WGS sequence"/>
</dbReference>
<keyword evidence="2" id="KW-1185">Reference proteome</keyword>
<evidence type="ECO:0000313" key="2">
    <source>
        <dbReference type="Proteomes" id="UP001220010"/>
    </source>
</evidence>
<proteinExistence type="predicted"/>
<dbReference type="Pfam" id="PF18032">
    <property type="entry name" value="FRP"/>
    <property type="match status" value="1"/>
</dbReference>
<gene>
    <name evidence="1" type="ORF">P0O15_01860</name>
</gene>
<dbReference type="Gene3D" id="6.10.140.1840">
    <property type="match status" value="1"/>
</dbReference>